<dbReference type="GO" id="GO:0048731">
    <property type="term" value="P:system development"/>
    <property type="evidence" value="ECO:0007669"/>
    <property type="project" value="UniProtKB-ARBA"/>
</dbReference>
<evidence type="ECO:0000256" key="2">
    <source>
        <dbReference type="ARBA" id="ARBA00022729"/>
    </source>
</evidence>
<feature type="disulfide bond" evidence="5">
    <location>
        <begin position="410"/>
        <end position="419"/>
    </location>
</feature>
<dbReference type="InterPro" id="IPR000742">
    <property type="entry name" value="EGF"/>
</dbReference>
<feature type="transmembrane region" description="Helical" evidence="6">
    <location>
        <begin position="564"/>
        <end position="593"/>
    </location>
</feature>
<dbReference type="EMBL" id="OU899035">
    <property type="protein sequence ID" value="CAH1726731.1"/>
    <property type="molecule type" value="Genomic_DNA"/>
</dbReference>
<evidence type="ECO:0000256" key="3">
    <source>
        <dbReference type="ARBA" id="ARBA00022737"/>
    </source>
</evidence>
<dbReference type="Gene3D" id="2.10.25.10">
    <property type="entry name" value="Laminin"/>
    <property type="match status" value="1"/>
</dbReference>
<evidence type="ECO:0000256" key="7">
    <source>
        <dbReference type="SAM" id="SignalP"/>
    </source>
</evidence>
<dbReference type="PROSITE" id="PS50026">
    <property type="entry name" value="EGF_3"/>
    <property type="match status" value="4"/>
</dbReference>
<keyword evidence="2 7" id="KW-0732">Signal</keyword>
<organism evidence="9 10">
    <name type="scientific">Aphis gossypii</name>
    <name type="common">Cotton aphid</name>
    <dbReference type="NCBI Taxonomy" id="80765"/>
    <lineage>
        <taxon>Eukaryota</taxon>
        <taxon>Metazoa</taxon>
        <taxon>Ecdysozoa</taxon>
        <taxon>Arthropoda</taxon>
        <taxon>Hexapoda</taxon>
        <taxon>Insecta</taxon>
        <taxon>Pterygota</taxon>
        <taxon>Neoptera</taxon>
        <taxon>Paraneoptera</taxon>
        <taxon>Hemiptera</taxon>
        <taxon>Sternorrhyncha</taxon>
        <taxon>Aphidomorpha</taxon>
        <taxon>Aphidoidea</taxon>
        <taxon>Aphididae</taxon>
        <taxon>Aphidini</taxon>
        <taxon>Aphis</taxon>
        <taxon>Aphis</taxon>
    </lineage>
</organism>
<dbReference type="PROSITE" id="PS00022">
    <property type="entry name" value="EGF_1"/>
    <property type="match status" value="6"/>
</dbReference>
<dbReference type="CDD" id="cd00055">
    <property type="entry name" value="EGF_Lam"/>
    <property type="match status" value="1"/>
</dbReference>
<keyword evidence="4 5" id="KW-1015">Disulfide bond</keyword>
<evidence type="ECO:0000313" key="9">
    <source>
        <dbReference type="EMBL" id="CAH1726731.1"/>
    </source>
</evidence>
<evidence type="ECO:0000256" key="6">
    <source>
        <dbReference type="SAM" id="Phobius"/>
    </source>
</evidence>
<reference evidence="9" key="2">
    <citation type="submission" date="2022-10" db="EMBL/GenBank/DDBJ databases">
        <authorList>
            <consortium name="ENA_rothamsted_submissions"/>
            <consortium name="culmorum"/>
            <person name="King R."/>
        </authorList>
    </citation>
    <scope>NUCLEOTIDE SEQUENCE</scope>
</reference>
<evidence type="ECO:0000313" key="10">
    <source>
        <dbReference type="Proteomes" id="UP001154329"/>
    </source>
</evidence>
<evidence type="ECO:0000256" key="5">
    <source>
        <dbReference type="PROSITE-ProRule" id="PRU00076"/>
    </source>
</evidence>
<feature type="disulfide bond" evidence="5">
    <location>
        <begin position="250"/>
        <end position="259"/>
    </location>
</feature>
<reference evidence="9" key="1">
    <citation type="submission" date="2022-02" db="EMBL/GenBank/DDBJ databases">
        <authorList>
            <person name="King R."/>
        </authorList>
    </citation>
    <scope>NUCLEOTIDE SEQUENCE</scope>
</reference>
<keyword evidence="6" id="KW-0812">Transmembrane</keyword>
<keyword evidence="3" id="KW-0677">Repeat</keyword>
<dbReference type="Proteomes" id="UP001154329">
    <property type="component" value="Chromosome 2"/>
</dbReference>
<accession>A0A9P0NM13</accession>
<protein>
    <recommendedName>
        <fullName evidence="8">EGF-like domain-containing protein</fullName>
    </recommendedName>
</protein>
<evidence type="ECO:0000259" key="8">
    <source>
        <dbReference type="PROSITE" id="PS50026"/>
    </source>
</evidence>
<feature type="signal peptide" evidence="7">
    <location>
        <begin position="1"/>
        <end position="24"/>
    </location>
</feature>
<feature type="chain" id="PRO_5040171657" description="EGF-like domain-containing protein" evidence="7">
    <location>
        <begin position="25"/>
        <end position="715"/>
    </location>
</feature>
<feature type="domain" description="EGF-like" evidence="8">
    <location>
        <begin position="268"/>
        <end position="303"/>
    </location>
</feature>
<dbReference type="FunFam" id="2.170.300.10:FF:000041">
    <property type="entry name" value="Tyrosine protein kinase receptor tie-1, putative"/>
    <property type="match status" value="1"/>
</dbReference>
<dbReference type="InterPro" id="IPR042635">
    <property type="entry name" value="MEGF10/SREC1/2-like"/>
</dbReference>
<dbReference type="SMART" id="SM00181">
    <property type="entry name" value="EGF"/>
    <property type="match status" value="7"/>
</dbReference>
<evidence type="ECO:0000256" key="4">
    <source>
        <dbReference type="ARBA" id="ARBA00023157"/>
    </source>
</evidence>
<dbReference type="GO" id="GO:0048513">
    <property type="term" value="P:animal organ development"/>
    <property type="evidence" value="ECO:0007669"/>
    <property type="project" value="UniProtKB-ARBA"/>
</dbReference>
<dbReference type="Gene3D" id="2.170.300.10">
    <property type="entry name" value="Tie2 ligand-binding domain superfamily"/>
    <property type="match status" value="2"/>
</dbReference>
<dbReference type="FunFam" id="2.170.300.10:FF:000002">
    <property type="entry name" value="Multiple epidermal growth factor-like domains 10"/>
    <property type="match status" value="1"/>
</dbReference>
<dbReference type="PANTHER" id="PTHR24043">
    <property type="entry name" value="SCAVENGER RECEPTOR CLASS F"/>
    <property type="match status" value="1"/>
</dbReference>
<dbReference type="Pfam" id="PF00053">
    <property type="entry name" value="EGF_laminin"/>
    <property type="match status" value="2"/>
</dbReference>
<comment type="caution">
    <text evidence="5">Lacks conserved residue(s) required for the propagation of feature annotation.</text>
</comment>
<keyword evidence="6" id="KW-1133">Transmembrane helix</keyword>
<dbReference type="OrthoDB" id="18487at2759"/>
<dbReference type="InterPro" id="IPR002049">
    <property type="entry name" value="LE_dom"/>
</dbReference>
<dbReference type="GO" id="GO:0005044">
    <property type="term" value="F:scavenger receptor activity"/>
    <property type="evidence" value="ECO:0007669"/>
    <property type="project" value="InterPro"/>
</dbReference>
<keyword evidence="6" id="KW-0472">Membrane</keyword>
<proteinExistence type="predicted"/>
<keyword evidence="1 5" id="KW-0245">EGF-like domain</keyword>
<dbReference type="AlphaFoldDB" id="A0A9P0NM13"/>
<dbReference type="PRINTS" id="PR00011">
    <property type="entry name" value="EGFLAMININ"/>
</dbReference>
<feature type="domain" description="EGF-like" evidence="8">
    <location>
        <begin position="390"/>
        <end position="420"/>
    </location>
</feature>
<feature type="disulfide bond" evidence="5">
    <location>
        <begin position="367"/>
        <end position="376"/>
    </location>
</feature>
<dbReference type="SMART" id="SM00180">
    <property type="entry name" value="EGF_Lam"/>
    <property type="match status" value="6"/>
</dbReference>
<feature type="domain" description="EGF-like" evidence="8">
    <location>
        <begin position="346"/>
        <end position="377"/>
    </location>
</feature>
<feature type="domain" description="EGF-like" evidence="8">
    <location>
        <begin position="225"/>
        <end position="260"/>
    </location>
</feature>
<dbReference type="PANTHER" id="PTHR24043:SF8">
    <property type="entry name" value="EGF-LIKE DOMAIN-CONTAINING PROTEIN"/>
    <property type="match status" value="1"/>
</dbReference>
<feature type="disulfide bond" evidence="5">
    <location>
        <begin position="293"/>
        <end position="302"/>
    </location>
</feature>
<keyword evidence="10" id="KW-1185">Reference proteome</keyword>
<evidence type="ECO:0000256" key="1">
    <source>
        <dbReference type="ARBA" id="ARBA00022536"/>
    </source>
</evidence>
<sequence>MDVRFVLVTAVALFGLCVHCPVSSTTSISNARPNVNGLIEFITNNSEYSSNKTMDLFIKNAMDIINNNLTDIVIDNSTQFIVGNFTKFRINNSTQIIFDNSNSSKLTGRNICTYIKNYVSKRTVTKYKIHSTQTSYFCLKNWNFVCYFVSETIDPIQTETLENNYVIINTCCKGYEKNQNGTNCRPVCKDHCVWGKCISPNMCSCDKYYDGPSCRRRIGCPLGKYGFDCTQTCQCQNNATCNYLNGNCSCQRGYWGKYCENVCPSGHYGYECQHACRCQAGAKCDPVNGVCYCLPGYTGINCEVQCPPGFYGYKCQNECKYQNGTKCDIVNGDCTCLTEYKEHDVESNKCNCLNGTLCNSENESCSCQPGHLGNNCKHTCPQGYYGKDCQNLCKCQNGAKCDAVNGDCHCTPGYTGKYCSSICPSGFYGYKCQNECKCQNGALCDPIIGACACKLGLFGNECEKTCPPGTYGLNCNSTCKCHNESRCRESDGICLCNPGFYGPTCSEACPKNYYGDMCLRMCMCNSTMEICNHIKGCVACNSSVSNDSECTNALQLEPTDNEAVWIFDILVILIFLIVSTICLAIMMCCYYCCNQLKIQRYVNNFELRMSPDIQSNPNIEVICTASNCGMNVGNNMFDSRLPMTSYTNETFYNNCARDHNFDDDTGENLYLEIDESTFKRADDLYDHLDFLRPTVSWKPHYQSAFLGSSKKEETT</sequence>
<gene>
    <name evidence="9" type="ORF">APHIGO_LOCUS7567</name>
</gene>
<name>A0A9P0NM13_APHGO</name>